<evidence type="ECO:0000313" key="1">
    <source>
        <dbReference type="EMBL" id="ARW65354.1"/>
    </source>
</evidence>
<sequence>MLFYLDFHAYIFRKKNSSLLIKLPLVKDTWLFNCTEGVQFNFLNQSLKINNLSKIIIPDLHILSVSGLMGLLSTLNLTGRNKPLHIYAPFGFKYYLNFGKKYSRTNFSYIIYIHILDNGLIIDQNGYRLYALKYHRFYEFLIIKSEVYGTFDLKKAKSNNLRPGPIYGKLKQGCTFLTPDGFIMDGYFLTSCNNLGFQISCIYSYFYRKNFFKVLDNNSFTLFF</sequence>
<protein>
    <submittedName>
        <fullName evidence="1">Ribonuclease Z</fullName>
    </submittedName>
</protein>
<dbReference type="SUPFAM" id="SSF56281">
    <property type="entry name" value="Metallo-hydrolase/oxidoreductase"/>
    <property type="match status" value="1"/>
</dbReference>
<gene>
    <name evidence="1" type="primary">rnz</name>
</gene>
<accession>A0A1Z1MHZ2</accession>
<keyword evidence="1" id="KW-0150">Chloroplast</keyword>
<dbReference type="EMBL" id="MF101437">
    <property type="protein sequence ID" value="ARW65354.1"/>
    <property type="molecule type" value="Genomic_DNA"/>
</dbReference>
<dbReference type="GO" id="GO:0042781">
    <property type="term" value="F:3'-tRNA processing endoribonuclease activity"/>
    <property type="evidence" value="ECO:0007669"/>
    <property type="project" value="TreeGrafter"/>
</dbReference>
<dbReference type="AlphaFoldDB" id="A0A1Z1MHZ2"/>
<dbReference type="RefSeq" id="YP_009396117.1">
    <property type="nucleotide sequence ID" value="NC_035281.1"/>
</dbReference>
<reference evidence="1" key="1">
    <citation type="journal article" date="2017" name="J. Phycol.">
        <title>Analysis of chloroplast genomes and a supermatrix inform reclassification of the Rhodomelaceae (Rhodophyta).</title>
        <authorList>
            <person name="Diaz-Tapia P."/>
            <person name="Maggs C.A."/>
            <person name="West J.A."/>
            <person name="Verbruggen H."/>
        </authorList>
    </citation>
    <scope>NUCLEOTIDE SEQUENCE</scope>
    <source>
        <strain evidence="1">PD890</strain>
    </source>
</reference>
<dbReference type="PANTHER" id="PTHR46018:SF2">
    <property type="entry name" value="ZINC PHOSPHODIESTERASE ELAC PROTEIN 1"/>
    <property type="match status" value="1"/>
</dbReference>
<organism evidence="1">
    <name type="scientific">Melanothamnus harveyi</name>
    <name type="common">Filamentous red alga</name>
    <name type="synonym">Neosiphonia harveyi</name>
    <dbReference type="NCBI Taxonomy" id="397005"/>
    <lineage>
        <taxon>Eukaryota</taxon>
        <taxon>Rhodophyta</taxon>
        <taxon>Florideophyceae</taxon>
        <taxon>Rhodymeniophycidae</taxon>
        <taxon>Ceramiales</taxon>
        <taxon>Rhodomelaceae</taxon>
        <taxon>Polysiphonioideae</taxon>
        <taxon>Melanothamnus</taxon>
    </lineage>
</organism>
<dbReference type="PANTHER" id="PTHR46018">
    <property type="entry name" value="ZINC PHOSPHODIESTERASE ELAC PROTEIN 1"/>
    <property type="match status" value="1"/>
</dbReference>
<dbReference type="GeneID" id="33358414"/>
<proteinExistence type="predicted"/>
<geneLocation type="chloroplast" evidence="1"/>
<name>A0A1Z1MHZ2_MELHR</name>
<dbReference type="Gene3D" id="3.60.15.10">
    <property type="entry name" value="Ribonuclease Z/Hydroxyacylglutathione hydrolase-like"/>
    <property type="match status" value="1"/>
</dbReference>
<dbReference type="InterPro" id="IPR036866">
    <property type="entry name" value="RibonucZ/Hydroxyglut_hydro"/>
</dbReference>
<keyword evidence="1" id="KW-0934">Plastid</keyword>